<dbReference type="InterPro" id="IPR022472">
    <property type="entry name" value="VPLPA-CTERM"/>
</dbReference>
<dbReference type="EMBL" id="QJTK01000013">
    <property type="protein sequence ID" value="PYF08154.1"/>
    <property type="molecule type" value="Genomic_DNA"/>
</dbReference>
<feature type="signal peptide" evidence="1">
    <location>
        <begin position="1"/>
        <end position="23"/>
    </location>
</feature>
<dbReference type="Proteomes" id="UP000247727">
    <property type="component" value="Unassembled WGS sequence"/>
</dbReference>
<comment type="caution">
    <text evidence="2">The sequence shown here is derived from an EMBL/GenBank/DDBJ whole genome shotgun (WGS) entry which is preliminary data.</text>
</comment>
<gene>
    <name evidence="2" type="ORF">C8J30_11311</name>
</gene>
<keyword evidence="3" id="KW-1185">Reference proteome</keyword>
<feature type="chain" id="PRO_5016314971" evidence="1">
    <location>
        <begin position="24"/>
        <end position="242"/>
    </location>
</feature>
<protein>
    <submittedName>
        <fullName evidence="2">Putative secreted protein</fullName>
    </submittedName>
</protein>
<dbReference type="RefSeq" id="WP_110806528.1">
    <property type="nucleotide sequence ID" value="NZ_QJTK01000013.1"/>
</dbReference>
<evidence type="ECO:0000256" key="1">
    <source>
        <dbReference type="SAM" id="SignalP"/>
    </source>
</evidence>
<reference evidence="2 3" key="1">
    <citation type="submission" date="2018-06" db="EMBL/GenBank/DDBJ databases">
        <title>Genomic Encyclopedia of Type Strains, Phase III (KMG-III): the genomes of soil and plant-associated and newly described type strains.</title>
        <authorList>
            <person name="Whitman W."/>
        </authorList>
    </citation>
    <scope>NUCLEOTIDE SEQUENCE [LARGE SCALE GENOMIC DNA]</scope>
    <source>
        <strain evidence="2 3">JA737</strain>
    </source>
</reference>
<accession>A0A318TU37</accession>
<evidence type="ECO:0000313" key="2">
    <source>
        <dbReference type="EMBL" id="PYF08154.1"/>
    </source>
</evidence>
<dbReference type="NCBIfam" id="TIGR03370">
    <property type="entry name" value="VPLPA-CTERM"/>
    <property type="match status" value="1"/>
</dbReference>
<proteinExistence type="predicted"/>
<name>A0A318TU37_9RHOB</name>
<dbReference type="OrthoDB" id="7844829at2"/>
<organism evidence="2 3">
    <name type="scientific">Rhodobacter viridis</name>
    <dbReference type="NCBI Taxonomy" id="1054202"/>
    <lineage>
        <taxon>Bacteria</taxon>
        <taxon>Pseudomonadati</taxon>
        <taxon>Pseudomonadota</taxon>
        <taxon>Alphaproteobacteria</taxon>
        <taxon>Rhodobacterales</taxon>
        <taxon>Rhodobacter group</taxon>
        <taxon>Rhodobacter</taxon>
    </lineage>
</organism>
<evidence type="ECO:0000313" key="3">
    <source>
        <dbReference type="Proteomes" id="UP000247727"/>
    </source>
</evidence>
<keyword evidence="1" id="KW-0732">Signal</keyword>
<sequence length="242" mass="24464">MKHWEKLSVILAACAAMPGLANAATYDGTAAFMIVMPGAIVNTFGYARFPAATSGTAASTGNASASYTAGTETVATGGGVTVNVNGMAIEGEANPDGHALSDTTATVVFNLANLTGSTDVTPPAQTVDIIVTGSYTYALGAGAGGCSECSESALSRFSWNVTFDGTSIDSFTDMVSAAYFDPTIPFAYTLSLAPNSVTRLSFTATLDGDAVSSAVDKVPVPAGAPLLISALFGIGAMARRRR</sequence>
<dbReference type="AlphaFoldDB" id="A0A318TU37"/>